<dbReference type="EMBL" id="CP017556">
    <property type="protein sequence ID" value="AOW03983.1"/>
    <property type="molecule type" value="Genomic_DNA"/>
</dbReference>
<sequence length="344" mass="39969">MNYRTAAIKAREVVRQSHTPRFQVARSRARILALYRQIMRYTNKFTKDTPGYRQLQDVPGRDMLRFAIWNAFHKNRFISDHKSIDLMEFEGRFFLRDALKSVTNSLDRSTESLVQAQHYSRDIIRRMYTNDHIVEFLTAQGLVPSSPLYQSVIHDPALETSPSLQYVRKWKKFLETKSMPVVRDYEHHKQLLRLESGSSLTSHGLQFMSWLKTKEIMAVLSSAKKFIHLKRAKIFPPMFGRVYRTKEGSLWTKVWRRAFHSLPPVLDMATFKHLSSLADNIENDKFGAMRVQQVLDGFVGVEESPDGKLVCQVYKPRLSKALRPGEYQVSQIGRSRKGEGTIDA</sequence>
<accession>A0A1D8NEE7</accession>
<evidence type="ECO:0000313" key="1">
    <source>
        <dbReference type="EMBL" id="AOW03983.1"/>
    </source>
</evidence>
<dbReference type="AlphaFoldDB" id="A0A1D8NEE7"/>
<dbReference type="VEuPathDB" id="FungiDB:YALI0_D12683g"/>
<dbReference type="Proteomes" id="UP000182444">
    <property type="component" value="Chromosome 1D"/>
</dbReference>
<dbReference type="RefSeq" id="XP_502756.3">
    <property type="nucleotide sequence ID" value="XM_502756.3"/>
</dbReference>
<evidence type="ECO:0000313" key="2">
    <source>
        <dbReference type="Proteomes" id="UP000182444"/>
    </source>
</evidence>
<gene>
    <name evidence="1" type="ORF">YALI1_D15865g</name>
</gene>
<dbReference type="VEuPathDB" id="FungiDB:YALI1_D15865g"/>
<organism evidence="1 2">
    <name type="scientific">Yarrowia lipolytica</name>
    <name type="common">Candida lipolytica</name>
    <dbReference type="NCBI Taxonomy" id="4952"/>
    <lineage>
        <taxon>Eukaryota</taxon>
        <taxon>Fungi</taxon>
        <taxon>Dikarya</taxon>
        <taxon>Ascomycota</taxon>
        <taxon>Saccharomycotina</taxon>
        <taxon>Dipodascomycetes</taxon>
        <taxon>Dipodascales</taxon>
        <taxon>Dipodascales incertae sedis</taxon>
        <taxon>Yarrowia</taxon>
    </lineage>
</organism>
<reference evidence="1 2" key="1">
    <citation type="journal article" date="2016" name="PLoS ONE">
        <title>Sequence Assembly of Yarrowia lipolytica Strain W29/CLIB89 Shows Transposable Element Diversity.</title>
        <authorList>
            <person name="Magnan C."/>
            <person name="Yu J."/>
            <person name="Chang I."/>
            <person name="Jahn E."/>
            <person name="Kanomata Y."/>
            <person name="Wu J."/>
            <person name="Zeller M."/>
            <person name="Oakes M."/>
            <person name="Baldi P."/>
            <person name="Sandmeyer S."/>
        </authorList>
    </citation>
    <scope>NUCLEOTIDE SEQUENCE [LARGE SCALE GENOMIC DNA]</scope>
    <source>
        <strain evidence="2">CLIB89(W29)</strain>
    </source>
</reference>
<dbReference type="GeneID" id="2911256"/>
<protein>
    <submittedName>
        <fullName evidence="1">Uncharacterized protein</fullName>
    </submittedName>
</protein>
<dbReference type="KEGG" id="yli:2911256"/>
<proteinExistence type="predicted"/>
<name>A0A1D8NEE7_YARLL</name>